<evidence type="ECO:0000256" key="1">
    <source>
        <dbReference type="SAM" id="MobiDB-lite"/>
    </source>
</evidence>
<dbReference type="PROSITE" id="PS50879">
    <property type="entry name" value="RNASE_H_1"/>
    <property type="match status" value="1"/>
</dbReference>
<sequence>MPKRTRTGDPVLIFGHHANNLVPAHLKLDLHVTPPSGNGQQPNVIATVRPADVARLLGRNSDGANTRPQELSLMLKIRVVVGGQSSLNPGGRRTAPPVSACDVLEASWSDAGISQGLRKSLGPRTGLPLRQREASPPAINNGIESQQKRQKRQSPAADSDIEVRPSPTTPKQETPEVATKPVAAKVMGGGKTGAWTATIFKPTKATLRLTGQLAPGHHMSLPYSSRSSGATYDRTLILPVDGSSPEVGEAVSGAGLSAAAIGGRNLIAGWAFAYKPGREGVISGQLEAIGLDGEPHAASRRRADLMAVLAALEYRDWAKQDGVDRLVLTTASYHMMKGLTGWLREWKTRQWHTGSNTPVQNQDLWKRVNDLLGDYAAAGCEVSVCHVPRAKFGLKMEAAAKRATRQPSP</sequence>
<dbReference type="Gene3D" id="3.30.420.10">
    <property type="entry name" value="Ribonuclease H-like superfamily/Ribonuclease H"/>
    <property type="match status" value="1"/>
</dbReference>
<evidence type="ECO:0000313" key="4">
    <source>
        <dbReference type="Proteomes" id="UP001642482"/>
    </source>
</evidence>
<proteinExistence type="predicted"/>
<dbReference type="InterPro" id="IPR002156">
    <property type="entry name" value="RNaseH_domain"/>
</dbReference>
<evidence type="ECO:0000313" key="3">
    <source>
        <dbReference type="EMBL" id="CAK7215138.1"/>
    </source>
</evidence>
<evidence type="ECO:0000259" key="2">
    <source>
        <dbReference type="PROSITE" id="PS50879"/>
    </source>
</evidence>
<gene>
    <name evidence="3" type="ORF">SEUCBS140593_002429</name>
</gene>
<dbReference type="Pfam" id="PF00075">
    <property type="entry name" value="RNase_H"/>
    <property type="match status" value="1"/>
</dbReference>
<reference evidence="3 4" key="1">
    <citation type="submission" date="2024-01" db="EMBL/GenBank/DDBJ databases">
        <authorList>
            <person name="Allen C."/>
            <person name="Tagirdzhanova G."/>
        </authorList>
    </citation>
    <scope>NUCLEOTIDE SEQUENCE [LARGE SCALE GENOMIC DNA]</scope>
</reference>
<feature type="domain" description="RNase H type-1" evidence="2">
    <location>
        <begin position="232"/>
        <end position="409"/>
    </location>
</feature>
<organism evidence="3 4">
    <name type="scientific">Sporothrix eucalyptigena</name>
    <dbReference type="NCBI Taxonomy" id="1812306"/>
    <lineage>
        <taxon>Eukaryota</taxon>
        <taxon>Fungi</taxon>
        <taxon>Dikarya</taxon>
        <taxon>Ascomycota</taxon>
        <taxon>Pezizomycotina</taxon>
        <taxon>Sordariomycetes</taxon>
        <taxon>Sordariomycetidae</taxon>
        <taxon>Ophiostomatales</taxon>
        <taxon>Ophiostomataceae</taxon>
        <taxon>Sporothrix</taxon>
    </lineage>
</organism>
<feature type="region of interest" description="Disordered" evidence="1">
    <location>
        <begin position="115"/>
        <end position="182"/>
    </location>
</feature>
<comment type="caution">
    <text evidence="3">The sequence shown here is derived from an EMBL/GenBank/DDBJ whole genome shotgun (WGS) entry which is preliminary data.</text>
</comment>
<dbReference type="SUPFAM" id="SSF53098">
    <property type="entry name" value="Ribonuclease H-like"/>
    <property type="match status" value="1"/>
</dbReference>
<dbReference type="Proteomes" id="UP001642482">
    <property type="component" value="Unassembled WGS sequence"/>
</dbReference>
<dbReference type="InterPro" id="IPR036397">
    <property type="entry name" value="RNaseH_sf"/>
</dbReference>
<dbReference type="InterPro" id="IPR012337">
    <property type="entry name" value="RNaseH-like_sf"/>
</dbReference>
<keyword evidence="4" id="KW-1185">Reference proteome</keyword>
<dbReference type="EMBL" id="CAWUHD010000016">
    <property type="protein sequence ID" value="CAK7215138.1"/>
    <property type="molecule type" value="Genomic_DNA"/>
</dbReference>
<accession>A0ABP0B6I3</accession>
<name>A0ABP0B6I3_9PEZI</name>
<protein>
    <recommendedName>
        <fullName evidence="2">RNase H type-1 domain-containing protein</fullName>
    </recommendedName>
</protein>